<dbReference type="Pfam" id="PF00107">
    <property type="entry name" value="ADH_zinc_N"/>
    <property type="match status" value="1"/>
</dbReference>
<feature type="domain" description="Alcohol dehydrogenase-like C-terminal" evidence="5">
    <location>
        <begin position="16"/>
        <end position="128"/>
    </location>
</feature>
<dbReference type="PANTHER" id="PTHR42683">
    <property type="entry name" value="ALDEHYDE REDUCTASE"/>
    <property type="match status" value="1"/>
</dbReference>
<protein>
    <recommendedName>
        <fullName evidence="5">Alcohol dehydrogenase-like C-terminal domain-containing protein</fullName>
    </recommendedName>
</protein>
<dbReference type="InterPro" id="IPR047109">
    <property type="entry name" value="CAD-like"/>
</dbReference>
<evidence type="ECO:0000313" key="6">
    <source>
        <dbReference type="EMBL" id="KAG6402600.1"/>
    </source>
</evidence>
<evidence type="ECO:0000256" key="3">
    <source>
        <dbReference type="ARBA" id="ARBA00022833"/>
    </source>
</evidence>
<dbReference type="GO" id="GO:0016616">
    <property type="term" value="F:oxidoreductase activity, acting on the CH-OH group of donors, NAD or NADP as acceptor"/>
    <property type="evidence" value="ECO:0007669"/>
    <property type="project" value="InterPro"/>
</dbReference>
<dbReference type="Gene3D" id="3.90.180.10">
    <property type="entry name" value="Medium-chain alcohol dehydrogenases, catalytic domain"/>
    <property type="match status" value="1"/>
</dbReference>
<name>A0A8X8WVC0_SALSN</name>
<reference evidence="6" key="1">
    <citation type="submission" date="2018-01" db="EMBL/GenBank/DDBJ databases">
        <authorList>
            <person name="Mao J.F."/>
        </authorList>
    </citation>
    <scope>NUCLEOTIDE SEQUENCE</scope>
    <source>
        <strain evidence="6">Huo1</strain>
        <tissue evidence="6">Leaf</tissue>
    </source>
</reference>
<proteinExistence type="predicted"/>
<accession>A0A8X8WVC0</accession>
<dbReference type="SUPFAM" id="SSF51735">
    <property type="entry name" value="NAD(P)-binding Rossmann-fold domains"/>
    <property type="match status" value="1"/>
</dbReference>
<keyword evidence="4" id="KW-0560">Oxidoreductase</keyword>
<evidence type="ECO:0000256" key="2">
    <source>
        <dbReference type="ARBA" id="ARBA00022723"/>
    </source>
</evidence>
<dbReference type="GO" id="GO:0046872">
    <property type="term" value="F:metal ion binding"/>
    <property type="evidence" value="ECO:0007669"/>
    <property type="project" value="UniProtKB-KW"/>
</dbReference>
<evidence type="ECO:0000256" key="4">
    <source>
        <dbReference type="ARBA" id="ARBA00023002"/>
    </source>
</evidence>
<dbReference type="Gene3D" id="3.40.50.720">
    <property type="entry name" value="NAD(P)-binding Rossmann-like Domain"/>
    <property type="match status" value="1"/>
</dbReference>
<dbReference type="InterPro" id="IPR013149">
    <property type="entry name" value="ADH-like_C"/>
</dbReference>
<dbReference type="EMBL" id="PNBA02000013">
    <property type="protein sequence ID" value="KAG6402600.1"/>
    <property type="molecule type" value="Genomic_DNA"/>
</dbReference>
<gene>
    <name evidence="6" type="ORF">SASPL_134797</name>
</gene>
<evidence type="ECO:0000256" key="1">
    <source>
        <dbReference type="ARBA" id="ARBA00001947"/>
    </source>
</evidence>
<keyword evidence="7" id="KW-1185">Reference proteome</keyword>
<keyword evidence="2" id="KW-0479">Metal-binding</keyword>
<sequence>MNRSGIVRGGILGLGGVGHLGVMIAKAMGHHVTMISSSDKKREEAMEHLHADAYLVSSDEAAMAEAVDSLDYILDTVPALHPLDIYISLLKAQGRMFNLFYQTALVQGRRMEGSLMGSMKDMEELLNLWTEKGLVSLIEVVNAEYVNEAFERMERNDVRYRLCLI</sequence>
<evidence type="ECO:0000313" key="7">
    <source>
        <dbReference type="Proteomes" id="UP000298416"/>
    </source>
</evidence>
<reference evidence="6" key="2">
    <citation type="submission" date="2020-08" db="EMBL/GenBank/DDBJ databases">
        <title>Plant Genome Project.</title>
        <authorList>
            <person name="Zhang R.-G."/>
        </authorList>
    </citation>
    <scope>NUCLEOTIDE SEQUENCE</scope>
    <source>
        <strain evidence="6">Huo1</strain>
        <tissue evidence="6">Leaf</tissue>
    </source>
</reference>
<dbReference type="InterPro" id="IPR036291">
    <property type="entry name" value="NAD(P)-bd_dom_sf"/>
</dbReference>
<keyword evidence="3" id="KW-0862">Zinc</keyword>
<dbReference type="AlphaFoldDB" id="A0A8X8WVC0"/>
<dbReference type="FunFam" id="3.40.50.720:FF:000022">
    <property type="entry name" value="Cinnamyl alcohol dehydrogenase"/>
    <property type="match status" value="1"/>
</dbReference>
<organism evidence="6">
    <name type="scientific">Salvia splendens</name>
    <name type="common">Scarlet sage</name>
    <dbReference type="NCBI Taxonomy" id="180675"/>
    <lineage>
        <taxon>Eukaryota</taxon>
        <taxon>Viridiplantae</taxon>
        <taxon>Streptophyta</taxon>
        <taxon>Embryophyta</taxon>
        <taxon>Tracheophyta</taxon>
        <taxon>Spermatophyta</taxon>
        <taxon>Magnoliopsida</taxon>
        <taxon>eudicotyledons</taxon>
        <taxon>Gunneridae</taxon>
        <taxon>Pentapetalae</taxon>
        <taxon>asterids</taxon>
        <taxon>lamiids</taxon>
        <taxon>Lamiales</taxon>
        <taxon>Lamiaceae</taxon>
        <taxon>Nepetoideae</taxon>
        <taxon>Mentheae</taxon>
        <taxon>Salviinae</taxon>
        <taxon>Salvia</taxon>
        <taxon>Salvia subgen. Calosphace</taxon>
        <taxon>core Calosphace</taxon>
    </lineage>
</organism>
<comment type="cofactor">
    <cofactor evidence="1">
        <name>Zn(2+)</name>
        <dbReference type="ChEBI" id="CHEBI:29105"/>
    </cofactor>
</comment>
<evidence type="ECO:0000259" key="5">
    <source>
        <dbReference type="Pfam" id="PF00107"/>
    </source>
</evidence>
<comment type="caution">
    <text evidence="6">The sequence shown here is derived from an EMBL/GenBank/DDBJ whole genome shotgun (WGS) entry which is preliminary data.</text>
</comment>
<dbReference type="Proteomes" id="UP000298416">
    <property type="component" value="Unassembled WGS sequence"/>
</dbReference>